<dbReference type="Proteomes" id="UP000293154">
    <property type="component" value="Chromosome"/>
</dbReference>
<name>A0A411WIP6_9GAMM</name>
<keyword evidence="4" id="KW-1185">Reference proteome</keyword>
<dbReference type="EMBL" id="CP034752">
    <property type="protein sequence ID" value="QBH95758.1"/>
    <property type="molecule type" value="Genomic_DNA"/>
</dbReference>
<evidence type="ECO:0000313" key="2">
    <source>
        <dbReference type="EMBL" id="QBH95758.1"/>
    </source>
</evidence>
<dbReference type="RefSeq" id="WP_130590745.1">
    <property type="nucleotide sequence ID" value="NZ_CP034752.1"/>
</dbReference>
<dbReference type="KEGG" id="prag:EKN56_06405"/>
<dbReference type="AlphaFoldDB" id="A0A411WIP6"/>
<dbReference type="EMBL" id="CP034752">
    <property type="protein sequence ID" value="QBH96061.1"/>
    <property type="molecule type" value="Genomic_DNA"/>
</dbReference>
<proteinExistence type="predicted"/>
<gene>
    <name evidence="2" type="ORF">EKN56_04690</name>
    <name evidence="3" type="ORF">EKN56_06405</name>
</gene>
<feature type="transmembrane region" description="Helical" evidence="1">
    <location>
        <begin position="6"/>
        <end position="24"/>
    </location>
</feature>
<keyword evidence="1" id="KW-0472">Membrane</keyword>
<dbReference type="OrthoDB" id="6640850at2"/>
<sequence>MRLRTIYLIFSVIALVLGFSRYYYQQGLSQGQLDCAQGKAESAQSQLSQFVSASQQLATNANRASKTLSVKIAARTAADQHSTQEIRYVLKTVTRNRCEFPPDVMHQLEQARLRANQAATSGIGSGLSPSASTGEQR</sequence>
<protein>
    <submittedName>
        <fullName evidence="3">Uncharacterized protein</fullName>
    </submittedName>
</protein>
<evidence type="ECO:0000313" key="3">
    <source>
        <dbReference type="EMBL" id="QBH96061.1"/>
    </source>
</evidence>
<evidence type="ECO:0000313" key="4">
    <source>
        <dbReference type="Proteomes" id="UP000293154"/>
    </source>
</evidence>
<organism evidence="3 4">
    <name type="scientific">Limnobaculum zhutongyuii</name>
    <dbReference type="NCBI Taxonomy" id="2498113"/>
    <lineage>
        <taxon>Bacteria</taxon>
        <taxon>Pseudomonadati</taxon>
        <taxon>Pseudomonadota</taxon>
        <taxon>Gammaproteobacteria</taxon>
        <taxon>Enterobacterales</taxon>
        <taxon>Budviciaceae</taxon>
        <taxon>Limnobaculum</taxon>
    </lineage>
</organism>
<keyword evidence="1" id="KW-1133">Transmembrane helix</keyword>
<keyword evidence="1" id="KW-0812">Transmembrane</keyword>
<accession>A0A411WIP6</accession>
<evidence type="ECO:0000256" key="1">
    <source>
        <dbReference type="SAM" id="Phobius"/>
    </source>
</evidence>
<reference evidence="3 4" key="1">
    <citation type="submission" date="2019-03" db="EMBL/GenBank/DDBJ databases">
        <title>Pragia sp. nov. isolated from the gut tract of Carduelis flavirostris.</title>
        <authorList>
            <person name="Ge Y."/>
        </authorList>
    </citation>
    <scope>NUCLEOTIDE SEQUENCE [LARGE SCALE GENOMIC DNA]</scope>
    <source>
        <strain evidence="3 4">CF-458</strain>
    </source>
</reference>
<dbReference type="KEGG" id="prag:EKN56_04690"/>